<dbReference type="InterPro" id="IPR024083">
    <property type="entry name" value="Fumarase/histidase_N"/>
</dbReference>
<keyword evidence="1" id="KW-0456">Lyase</keyword>
<gene>
    <name evidence="2" type="ORF">METZ01_LOCUS227310</name>
</gene>
<name>A0A382GGZ6_9ZZZZ</name>
<dbReference type="CDD" id="cd00332">
    <property type="entry name" value="PAL-HAL"/>
    <property type="match status" value="1"/>
</dbReference>
<dbReference type="InterPro" id="IPR022313">
    <property type="entry name" value="Phe/His_NH3-lyase_AS"/>
</dbReference>
<feature type="non-terminal residue" evidence="2">
    <location>
        <position position="250"/>
    </location>
</feature>
<dbReference type="EMBL" id="UINC01055501">
    <property type="protein sequence ID" value="SVB74456.1"/>
    <property type="molecule type" value="Genomic_DNA"/>
</dbReference>
<evidence type="ECO:0008006" key="3">
    <source>
        <dbReference type="Google" id="ProtNLM"/>
    </source>
</evidence>
<dbReference type="InterPro" id="IPR001106">
    <property type="entry name" value="Aromatic_Lyase"/>
</dbReference>
<dbReference type="InterPro" id="IPR008948">
    <property type="entry name" value="L-Aspartase-like"/>
</dbReference>
<dbReference type="AlphaFoldDB" id="A0A382GGZ6"/>
<evidence type="ECO:0000313" key="2">
    <source>
        <dbReference type="EMBL" id="SVB74456.1"/>
    </source>
</evidence>
<dbReference type="Gene3D" id="1.20.200.10">
    <property type="entry name" value="Fumarase/aspartase (Central domain)"/>
    <property type="match status" value="1"/>
</dbReference>
<dbReference type="GO" id="GO:0016841">
    <property type="term" value="F:ammonia-lyase activity"/>
    <property type="evidence" value="ECO:0007669"/>
    <property type="project" value="InterPro"/>
</dbReference>
<organism evidence="2">
    <name type="scientific">marine metagenome</name>
    <dbReference type="NCBI Taxonomy" id="408172"/>
    <lineage>
        <taxon>unclassified sequences</taxon>
        <taxon>metagenomes</taxon>
        <taxon>ecological metagenomes</taxon>
    </lineage>
</organism>
<accession>A0A382GGZ6</accession>
<protein>
    <recommendedName>
        <fullName evidence="3">Histidine ammonia-lyase</fullName>
    </recommendedName>
</protein>
<dbReference type="PROSITE" id="PS00488">
    <property type="entry name" value="PAL_HISTIDASE"/>
    <property type="match status" value="1"/>
</dbReference>
<reference evidence="2" key="1">
    <citation type="submission" date="2018-05" db="EMBL/GenBank/DDBJ databases">
        <authorList>
            <person name="Lanie J.A."/>
            <person name="Ng W.-L."/>
            <person name="Kazmierczak K.M."/>
            <person name="Andrzejewski T.M."/>
            <person name="Davidsen T.M."/>
            <person name="Wayne K.J."/>
            <person name="Tettelin H."/>
            <person name="Glass J.I."/>
            <person name="Rusch D."/>
            <person name="Podicherti R."/>
            <person name="Tsui H.-C.T."/>
            <person name="Winkler M.E."/>
        </authorList>
    </citation>
    <scope>NUCLEOTIDE SEQUENCE</scope>
</reference>
<dbReference type="FunFam" id="1.10.275.10:FF:000005">
    <property type="entry name" value="Histidine ammonia-lyase"/>
    <property type="match status" value="1"/>
</dbReference>
<dbReference type="PANTHER" id="PTHR10362">
    <property type="entry name" value="HISTIDINE AMMONIA-LYASE"/>
    <property type="match status" value="1"/>
</dbReference>
<dbReference type="Pfam" id="PF00221">
    <property type="entry name" value="Lyase_aromatic"/>
    <property type="match status" value="1"/>
</dbReference>
<sequence>MQNPLIISGENLTIDDVVAVSEGRTVEIHPDAVPKMRRSREAVERLVADGRIAYGITTGFGRFKDKVIPPDHVAQLQMNLVRSHAAGTGEELDEATVRAMLVIRANTLAMGYSGIRPSVVQLLVDMVNKGVHPCIPSRGSLGASGDLAPLAHMTLVLIGEGEALCHGQRLSGTEALQQAGLMPVTLSAKEGLALTNGTTLMAGLGALLVRRASNLARTADISAAMTLEALFGTDRAYDARVHAVRPHPRQ</sequence>
<proteinExistence type="predicted"/>
<evidence type="ECO:0000256" key="1">
    <source>
        <dbReference type="ARBA" id="ARBA00023239"/>
    </source>
</evidence>
<dbReference type="Gene3D" id="1.10.275.10">
    <property type="entry name" value="Fumarase/aspartase (N-terminal domain)"/>
    <property type="match status" value="1"/>
</dbReference>
<dbReference type="SUPFAM" id="SSF48557">
    <property type="entry name" value="L-aspartase-like"/>
    <property type="match status" value="1"/>
</dbReference>